<keyword evidence="2" id="KW-1185">Reference proteome</keyword>
<dbReference type="RefSeq" id="WP_345595117.1">
    <property type="nucleotide sequence ID" value="NZ_BAABJG010000055.1"/>
</dbReference>
<dbReference type="Proteomes" id="UP001597180">
    <property type="component" value="Unassembled WGS sequence"/>
</dbReference>
<organism evidence="1 2">
    <name type="scientific">Paenibacillus vulneris</name>
    <dbReference type="NCBI Taxonomy" id="1133364"/>
    <lineage>
        <taxon>Bacteria</taxon>
        <taxon>Bacillati</taxon>
        <taxon>Bacillota</taxon>
        <taxon>Bacilli</taxon>
        <taxon>Bacillales</taxon>
        <taxon>Paenibacillaceae</taxon>
        <taxon>Paenibacillus</taxon>
    </lineage>
</organism>
<proteinExistence type="predicted"/>
<comment type="caution">
    <text evidence="1">The sequence shown here is derived from an EMBL/GenBank/DDBJ whole genome shotgun (WGS) entry which is preliminary data.</text>
</comment>
<dbReference type="EMBL" id="JBHTLU010000012">
    <property type="protein sequence ID" value="MFD1219512.1"/>
    <property type="molecule type" value="Genomic_DNA"/>
</dbReference>
<evidence type="ECO:0000313" key="2">
    <source>
        <dbReference type="Proteomes" id="UP001597180"/>
    </source>
</evidence>
<gene>
    <name evidence="1" type="ORF">ACFQ4B_05240</name>
</gene>
<accession>A0ABW3UGY2</accession>
<evidence type="ECO:0000313" key="1">
    <source>
        <dbReference type="EMBL" id="MFD1219512.1"/>
    </source>
</evidence>
<protein>
    <submittedName>
        <fullName evidence="1">Uncharacterized protein</fullName>
    </submittedName>
</protein>
<sequence length="90" mass="10822">MYYIRKGYVVCPHCGHERGRKGRIRRYKHIDDGICVVCNGEGEITVQRSLQIKEQATISDYERFYSKSMTFEEYKLMRKKEDEEIDNMFD</sequence>
<name>A0ABW3UGY2_9BACL</name>
<reference evidence="2" key="1">
    <citation type="journal article" date="2019" name="Int. J. Syst. Evol. Microbiol.">
        <title>The Global Catalogue of Microorganisms (GCM) 10K type strain sequencing project: providing services to taxonomists for standard genome sequencing and annotation.</title>
        <authorList>
            <consortium name="The Broad Institute Genomics Platform"/>
            <consortium name="The Broad Institute Genome Sequencing Center for Infectious Disease"/>
            <person name="Wu L."/>
            <person name="Ma J."/>
        </authorList>
    </citation>
    <scope>NUCLEOTIDE SEQUENCE [LARGE SCALE GENOMIC DNA]</scope>
    <source>
        <strain evidence="2">CCUG 53270</strain>
    </source>
</reference>